<feature type="compositionally biased region" description="Low complexity" evidence="12">
    <location>
        <begin position="344"/>
        <end position="357"/>
    </location>
</feature>
<feature type="domain" description="AAA+ ATPase" evidence="13">
    <location>
        <begin position="175"/>
        <end position="345"/>
    </location>
</feature>
<reference evidence="15" key="1">
    <citation type="journal article" date="2019" name="Int. J. Syst. Evol. Microbiol.">
        <title>The Global Catalogue of Microorganisms (GCM) 10K type strain sequencing project: providing services to taxonomists for standard genome sequencing and annotation.</title>
        <authorList>
            <consortium name="The Broad Institute Genomics Platform"/>
            <consortium name="The Broad Institute Genome Sequencing Center for Infectious Disease"/>
            <person name="Wu L."/>
            <person name="Ma J."/>
        </authorList>
    </citation>
    <scope>NUCLEOTIDE SEQUENCE [LARGE SCALE GENOMIC DNA]</scope>
    <source>
        <strain evidence="15">JCM 15591</strain>
    </source>
</reference>
<keyword evidence="2 11" id="KW-0547">Nucleotide-binding</keyword>
<comment type="catalytic activity">
    <reaction evidence="11">
        <text>ATP + H2O = ADP + phosphate + H(+)</text>
        <dbReference type="Rhea" id="RHEA:13065"/>
        <dbReference type="ChEBI" id="CHEBI:15377"/>
        <dbReference type="ChEBI" id="CHEBI:15378"/>
        <dbReference type="ChEBI" id="CHEBI:30616"/>
        <dbReference type="ChEBI" id="CHEBI:43474"/>
        <dbReference type="ChEBI" id="CHEBI:456216"/>
        <dbReference type="EC" id="5.6.2.3"/>
    </reaction>
</comment>
<accession>A0ABP4WZ95</accession>
<dbReference type="RefSeq" id="WP_344066528.1">
    <property type="nucleotide sequence ID" value="NZ_BAAAPN010000054.1"/>
</dbReference>
<evidence type="ECO:0000256" key="6">
    <source>
        <dbReference type="ARBA" id="ARBA00022839"/>
    </source>
</evidence>
<keyword evidence="15" id="KW-1185">Reference proteome</keyword>
<dbReference type="Proteomes" id="UP001501475">
    <property type="component" value="Unassembled WGS sequence"/>
</dbReference>
<evidence type="ECO:0000256" key="4">
    <source>
        <dbReference type="ARBA" id="ARBA00022801"/>
    </source>
</evidence>
<dbReference type="Pfam" id="PF21185">
    <property type="entry name" value="RecD_N"/>
    <property type="match status" value="1"/>
</dbReference>
<proteinExistence type="inferred from homology"/>
<gene>
    <name evidence="11" type="primary">recD</name>
    <name evidence="14" type="ORF">GCM10009810_23770</name>
</gene>
<keyword evidence="3 11" id="KW-0227">DNA damage</keyword>
<comment type="caution">
    <text evidence="14">The sequence shown here is derived from an EMBL/GenBank/DDBJ whole genome shotgun (WGS) entry which is preliminary data.</text>
</comment>
<dbReference type="Gene3D" id="3.40.50.300">
    <property type="entry name" value="P-loop containing nucleotide triphosphate hydrolases"/>
    <property type="match status" value="3"/>
</dbReference>
<evidence type="ECO:0000256" key="3">
    <source>
        <dbReference type="ARBA" id="ARBA00022763"/>
    </source>
</evidence>
<evidence type="ECO:0000256" key="8">
    <source>
        <dbReference type="ARBA" id="ARBA00023125"/>
    </source>
</evidence>
<evidence type="ECO:0000256" key="9">
    <source>
        <dbReference type="ARBA" id="ARBA00023204"/>
    </source>
</evidence>
<keyword evidence="6 11" id="KW-0269">Exonuclease</keyword>
<dbReference type="InterPro" id="IPR027785">
    <property type="entry name" value="UvrD-like_helicase_C"/>
</dbReference>
<evidence type="ECO:0000256" key="1">
    <source>
        <dbReference type="ARBA" id="ARBA00022722"/>
    </source>
</evidence>
<evidence type="ECO:0000256" key="7">
    <source>
        <dbReference type="ARBA" id="ARBA00022840"/>
    </source>
</evidence>
<dbReference type="InterPro" id="IPR050534">
    <property type="entry name" value="Coronavir_polyprotein_1ab"/>
</dbReference>
<evidence type="ECO:0000256" key="12">
    <source>
        <dbReference type="SAM" id="MobiDB-lite"/>
    </source>
</evidence>
<dbReference type="Pfam" id="PF13538">
    <property type="entry name" value="UvrD_C_2"/>
    <property type="match status" value="1"/>
</dbReference>
<dbReference type="SMART" id="SM00382">
    <property type="entry name" value="AAA"/>
    <property type="match status" value="1"/>
</dbReference>
<comment type="similarity">
    <text evidence="11">Belongs to the RecD family.</text>
</comment>
<keyword evidence="8 11" id="KW-0238">DNA-binding</keyword>
<dbReference type="Pfam" id="PF13245">
    <property type="entry name" value="AAA_19"/>
    <property type="match status" value="1"/>
</dbReference>
<dbReference type="PANTHER" id="PTHR43788:SF6">
    <property type="entry name" value="DNA HELICASE B"/>
    <property type="match status" value="1"/>
</dbReference>
<keyword evidence="4 11" id="KW-0378">Hydrolase</keyword>
<dbReference type="InterPro" id="IPR027417">
    <property type="entry name" value="P-loop_NTPase"/>
</dbReference>
<keyword evidence="1 11" id="KW-0540">Nuclease</keyword>
<keyword evidence="5 11" id="KW-0347">Helicase</keyword>
<comment type="function">
    <text evidence="11">A helicase/nuclease that prepares dsDNA breaks (DSB) for recombinational DNA repair. Binds to DSBs and unwinds DNA via a highly rapid and processive ATP-dependent bidirectional helicase activity. Unwinds dsDNA until it encounters a Chi (crossover hotspot instigator) sequence from the 3' direction. Cuts ssDNA a few nucleotides 3' to the Chi site. The properties and activities of the enzyme are changed at Chi. The Chi-altered holoenzyme produces a long 3'-ssDNA overhang and facilitates RecA-binding to the ssDNA for homologous DNA recombination and repair. Holoenzyme degrades any linearized DNA that is unable to undergo homologous recombination. In the holoenzyme this subunit has ssDNA-dependent ATPase and 5'-3' helicase activity. When added to pre-assembled RecBC greatly stimulates nuclease activity and augments holoenzyme processivity. Negatively regulates the RecA-loading ability of RecBCD.</text>
</comment>
<evidence type="ECO:0000313" key="14">
    <source>
        <dbReference type="EMBL" id="GAA1763918.1"/>
    </source>
</evidence>
<feature type="binding site" evidence="11">
    <location>
        <begin position="183"/>
        <end position="190"/>
    </location>
    <ligand>
        <name>ATP</name>
        <dbReference type="ChEBI" id="CHEBI:30616"/>
    </ligand>
</feature>
<evidence type="ECO:0000259" key="13">
    <source>
        <dbReference type="SMART" id="SM00382"/>
    </source>
</evidence>
<dbReference type="CDD" id="cd18809">
    <property type="entry name" value="SF1_C_RecD"/>
    <property type="match status" value="1"/>
</dbReference>
<evidence type="ECO:0000256" key="5">
    <source>
        <dbReference type="ARBA" id="ARBA00022806"/>
    </source>
</evidence>
<dbReference type="InterPro" id="IPR003593">
    <property type="entry name" value="AAA+_ATPase"/>
</dbReference>
<evidence type="ECO:0000256" key="10">
    <source>
        <dbReference type="ARBA" id="ARBA00023235"/>
    </source>
</evidence>
<dbReference type="HAMAP" id="MF_01487">
    <property type="entry name" value="RecD"/>
    <property type="match status" value="1"/>
</dbReference>
<dbReference type="InterPro" id="IPR006344">
    <property type="entry name" value="RecD"/>
</dbReference>
<sequence>MADLDRTPGPYDRQTARRAEGILAEANAAQVLGVADVHVAARLARLLDIRDPAITLAAALAVRAVRTGSVACDLTTVHALDPEFAWPPTTADAAAWLAAVEASPLVAQRILRSEFGLLYLDRYWEQEVAVAESLRQRAALPPPQVDDATLAAALDRLFPDPRDADQRRAGELAVRSRTTIITGGPGTGKTTTVARVLALLAEQHTAAGASGDLRVALVAPTAKAANRLGGAFVTAREALPAADRARVADAGATTLHRLLGWNPTARSRFRHNRDNRLPHDVVVLDEASMVSLTLMARLLEALRPSTRLLVVGDPDQLASVEAGAVLADLVAGLGADGAQEHSDAGPAPADEASAAAPRSTIGARHPGAGPALADGASAAPSPSQDGDVGPTVIEDVPAAAPRPVQSVARLRHTYRFGGTIGELAEAIRAGDAAATLRLLTGGAPEATLIPDAEPRKALLVASALTLRERALDGDARGALDALAHHRLLCAHRTGPVGVTHWNRLVTQWLSERVDDNFWAAYYPGRPLLVTTNDYGMDLFNGDTGVVLRRDGRLIAAFDRGTQTRQIAVARLSDVETMYAATVHKSQGSQAEHVTVVLPEMDSPLLTRELIYTAVTRAQREVTVIGTPAAIVEGLARRSVRASGLRQRLTQDFPTLSPQG</sequence>
<keyword evidence="9 11" id="KW-0234">DNA repair</keyword>
<dbReference type="InterPro" id="IPR041851">
    <property type="entry name" value="RecD_N_sf"/>
</dbReference>
<dbReference type="CDD" id="cd17933">
    <property type="entry name" value="DEXSc_RecD-like"/>
    <property type="match status" value="1"/>
</dbReference>
<name>A0ABP4WZ95_9MICO</name>
<dbReference type="EC" id="5.6.2.3" evidence="11"/>
<comment type="miscellaneous">
    <text evidence="11">In the RecBCD complex, RecB has a slow 3'-5' helicase, an exonuclease activity and loads RecA onto ssDNA, RecD has a fast 5'-3' helicase activity, while RecC stimulates the ATPase and processivity of the RecB helicase and contributes to recognition of the Chi site.</text>
</comment>
<dbReference type="Gene3D" id="1.10.10.1020">
    <property type="entry name" value="RecBCD complex, subunit RecD, N-terminal domain"/>
    <property type="match status" value="1"/>
</dbReference>
<feature type="region of interest" description="Disordered" evidence="12">
    <location>
        <begin position="337"/>
        <end position="393"/>
    </location>
</feature>
<evidence type="ECO:0000313" key="15">
    <source>
        <dbReference type="Proteomes" id="UP001501475"/>
    </source>
</evidence>
<protein>
    <recommendedName>
        <fullName evidence="11">RecBCD enzyme subunit RecD</fullName>
        <ecNumber evidence="11">5.6.2.3</ecNumber>
    </recommendedName>
    <alternativeName>
        <fullName evidence="11">DNA 5'-3' helicase subunit RecD</fullName>
    </alternativeName>
    <alternativeName>
        <fullName evidence="11">Exonuclease V subunit RecD</fullName>
        <shortName evidence="11">ExoV subunit RecD</shortName>
    </alternativeName>
    <alternativeName>
        <fullName evidence="11">Helicase/nuclease RecBCD subunit RecD</fullName>
    </alternativeName>
</protein>
<dbReference type="InterPro" id="IPR049550">
    <property type="entry name" value="RecD_N"/>
</dbReference>
<dbReference type="EMBL" id="BAAAPN010000054">
    <property type="protein sequence ID" value="GAA1763918.1"/>
    <property type="molecule type" value="Genomic_DNA"/>
</dbReference>
<dbReference type="PANTHER" id="PTHR43788">
    <property type="entry name" value="DNA2/NAM7 HELICASE FAMILY MEMBER"/>
    <property type="match status" value="1"/>
</dbReference>
<comment type="subunit">
    <text evidence="11">Heterotrimer of RecB, RecC and RecD. All subunits contribute to DNA-binding.</text>
</comment>
<keyword evidence="7 11" id="KW-0067">ATP-binding</keyword>
<feature type="compositionally biased region" description="Low complexity" evidence="12">
    <location>
        <begin position="366"/>
        <end position="387"/>
    </location>
</feature>
<organism evidence="14 15">
    <name type="scientific">Nostocoides vanveenii</name>
    <dbReference type="NCBI Taxonomy" id="330835"/>
    <lineage>
        <taxon>Bacteria</taxon>
        <taxon>Bacillati</taxon>
        <taxon>Actinomycetota</taxon>
        <taxon>Actinomycetes</taxon>
        <taxon>Micrococcales</taxon>
        <taxon>Intrasporangiaceae</taxon>
        <taxon>Nostocoides</taxon>
    </lineage>
</organism>
<evidence type="ECO:0000256" key="11">
    <source>
        <dbReference type="HAMAP-Rule" id="MF_01487"/>
    </source>
</evidence>
<evidence type="ECO:0000256" key="2">
    <source>
        <dbReference type="ARBA" id="ARBA00022741"/>
    </source>
</evidence>
<keyword evidence="10 11" id="KW-0413">Isomerase</keyword>
<dbReference type="SUPFAM" id="SSF52540">
    <property type="entry name" value="P-loop containing nucleoside triphosphate hydrolases"/>
    <property type="match status" value="2"/>
</dbReference>